<dbReference type="EMBL" id="MU003789">
    <property type="protein sequence ID" value="KAF2721529.1"/>
    <property type="molecule type" value="Genomic_DNA"/>
</dbReference>
<protein>
    <submittedName>
        <fullName evidence="2">Uncharacterized protein</fullName>
    </submittedName>
</protein>
<dbReference type="Proteomes" id="UP000799441">
    <property type="component" value="Unassembled WGS sequence"/>
</dbReference>
<dbReference type="AlphaFoldDB" id="A0A9P4UP90"/>
<keyword evidence="3" id="KW-1185">Reference proteome</keyword>
<gene>
    <name evidence="2" type="ORF">K431DRAFT_68370</name>
</gene>
<dbReference type="OrthoDB" id="1699231at2759"/>
<keyword evidence="1" id="KW-0812">Transmembrane</keyword>
<reference evidence="2" key="1">
    <citation type="journal article" date="2020" name="Stud. Mycol.">
        <title>101 Dothideomycetes genomes: a test case for predicting lifestyles and emergence of pathogens.</title>
        <authorList>
            <person name="Haridas S."/>
            <person name="Albert R."/>
            <person name="Binder M."/>
            <person name="Bloem J."/>
            <person name="Labutti K."/>
            <person name="Salamov A."/>
            <person name="Andreopoulos B."/>
            <person name="Baker S."/>
            <person name="Barry K."/>
            <person name="Bills G."/>
            <person name="Bluhm B."/>
            <person name="Cannon C."/>
            <person name="Castanera R."/>
            <person name="Culley D."/>
            <person name="Daum C."/>
            <person name="Ezra D."/>
            <person name="Gonzalez J."/>
            <person name="Henrissat B."/>
            <person name="Kuo A."/>
            <person name="Liang C."/>
            <person name="Lipzen A."/>
            <person name="Lutzoni F."/>
            <person name="Magnuson J."/>
            <person name="Mondo S."/>
            <person name="Nolan M."/>
            <person name="Ohm R."/>
            <person name="Pangilinan J."/>
            <person name="Park H.-J."/>
            <person name="Ramirez L."/>
            <person name="Alfaro M."/>
            <person name="Sun H."/>
            <person name="Tritt A."/>
            <person name="Yoshinaga Y."/>
            <person name="Zwiers L.-H."/>
            <person name="Turgeon B."/>
            <person name="Goodwin S."/>
            <person name="Spatafora J."/>
            <person name="Crous P."/>
            <person name="Grigoriev I."/>
        </authorList>
    </citation>
    <scope>NUCLEOTIDE SEQUENCE</scope>
    <source>
        <strain evidence="2">CBS 116435</strain>
    </source>
</reference>
<name>A0A9P4UP90_9PEZI</name>
<comment type="caution">
    <text evidence="2">The sequence shown here is derived from an EMBL/GenBank/DDBJ whole genome shotgun (WGS) entry which is preliminary data.</text>
</comment>
<accession>A0A9P4UP90</accession>
<feature type="transmembrane region" description="Helical" evidence="1">
    <location>
        <begin position="77"/>
        <end position="98"/>
    </location>
</feature>
<keyword evidence="1" id="KW-1133">Transmembrane helix</keyword>
<sequence>MMSYFLWLVFQLKTHRQMFNEPVQKHNPEQKSKSKRMSKGQAAKALAKIGARTGATTGFQVNKKNLVPEAIDGEEDLLVLSLTISLVLIAVATTLLAFNTELATNSIQALLVDHGVTTSFLGMVVLPLLNKDP</sequence>
<proteinExistence type="predicted"/>
<evidence type="ECO:0000256" key="1">
    <source>
        <dbReference type="SAM" id="Phobius"/>
    </source>
</evidence>
<evidence type="ECO:0000313" key="3">
    <source>
        <dbReference type="Proteomes" id="UP000799441"/>
    </source>
</evidence>
<keyword evidence="1" id="KW-0472">Membrane</keyword>
<evidence type="ECO:0000313" key="2">
    <source>
        <dbReference type="EMBL" id="KAF2721529.1"/>
    </source>
</evidence>
<organism evidence="2 3">
    <name type="scientific">Polychaeton citri CBS 116435</name>
    <dbReference type="NCBI Taxonomy" id="1314669"/>
    <lineage>
        <taxon>Eukaryota</taxon>
        <taxon>Fungi</taxon>
        <taxon>Dikarya</taxon>
        <taxon>Ascomycota</taxon>
        <taxon>Pezizomycotina</taxon>
        <taxon>Dothideomycetes</taxon>
        <taxon>Dothideomycetidae</taxon>
        <taxon>Capnodiales</taxon>
        <taxon>Capnodiaceae</taxon>
        <taxon>Polychaeton</taxon>
    </lineage>
</organism>